<reference evidence="1" key="1">
    <citation type="submission" date="2020-04" db="EMBL/GenBank/DDBJ databases">
        <authorList>
            <person name="Chiriac C."/>
            <person name="Salcher M."/>
            <person name="Ghai R."/>
            <person name="Kavagutti S V."/>
        </authorList>
    </citation>
    <scope>NUCLEOTIDE SEQUENCE</scope>
</reference>
<accession>A0A6J5LCH8</accession>
<proteinExistence type="predicted"/>
<gene>
    <name evidence="1" type="ORF">UFOVP139_49</name>
</gene>
<evidence type="ECO:0000313" key="1">
    <source>
        <dbReference type="EMBL" id="CAB4132234.1"/>
    </source>
</evidence>
<name>A0A6J5LCH8_9CAUD</name>
<dbReference type="Pfam" id="PF08875">
    <property type="entry name" value="DUF1833"/>
    <property type="match status" value="1"/>
</dbReference>
<sequence length="156" mass="17375">MAFSQRLVRAVLEPNTGEVFLMLLTFNHSSFQVPVRLVNNVENIVSRGQTFQAFPLEMVLPPDDGDTLPTVQITCQNASLELINMIRSVTGPMSVLIEMILASTPNYVEASIQDLRVVSVDYNKDTIVMTCSVDDLLNTSFPKECYLPSNFPGLFK</sequence>
<protein>
    <submittedName>
        <fullName evidence="1">Uncharacterized protein</fullName>
    </submittedName>
</protein>
<dbReference type="InterPro" id="IPR014974">
    <property type="entry name" value="DUF1833"/>
</dbReference>
<dbReference type="EMBL" id="LR796259">
    <property type="protein sequence ID" value="CAB4132234.1"/>
    <property type="molecule type" value="Genomic_DNA"/>
</dbReference>
<organism evidence="1">
    <name type="scientific">uncultured Caudovirales phage</name>
    <dbReference type="NCBI Taxonomy" id="2100421"/>
    <lineage>
        <taxon>Viruses</taxon>
        <taxon>Duplodnaviria</taxon>
        <taxon>Heunggongvirae</taxon>
        <taxon>Uroviricota</taxon>
        <taxon>Caudoviricetes</taxon>
        <taxon>Peduoviridae</taxon>
        <taxon>Maltschvirus</taxon>
        <taxon>Maltschvirus maltsch</taxon>
    </lineage>
</organism>